<organism evidence="2 3">
    <name type="scientific">Hallerella porci</name>
    <dbReference type="NCBI Taxonomy" id="1945871"/>
    <lineage>
        <taxon>Bacteria</taxon>
        <taxon>Pseudomonadati</taxon>
        <taxon>Fibrobacterota</taxon>
        <taxon>Fibrobacteria</taxon>
        <taxon>Fibrobacterales</taxon>
        <taxon>Fibrobacteraceae</taxon>
        <taxon>Hallerella</taxon>
    </lineage>
</organism>
<dbReference type="InterPro" id="IPR029787">
    <property type="entry name" value="Nucleotide_cyclase"/>
</dbReference>
<keyword evidence="3" id="KW-1185">Reference proteome</keyword>
<dbReference type="Gene3D" id="3.40.50.2300">
    <property type="match status" value="1"/>
</dbReference>
<evidence type="ECO:0000313" key="3">
    <source>
        <dbReference type="Proteomes" id="UP000245523"/>
    </source>
</evidence>
<dbReference type="EMBL" id="QGHD01000003">
    <property type="protein sequence ID" value="PWL03733.1"/>
    <property type="molecule type" value="Genomic_DNA"/>
</dbReference>
<gene>
    <name evidence="2" type="ORF">B0H50_10325</name>
</gene>
<dbReference type="InterPro" id="IPR000160">
    <property type="entry name" value="GGDEF_dom"/>
</dbReference>
<comment type="caution">
    <text evidence="2">The sequence shown here is derived from an EMBL/GenBank/DDBJ whole genome shotgun (WGS) entry which is preliminary data.</text>
</comment>
<dbReference type="InterPro" id="IPR050706">
    <property type="entry name" value="Cyclic-di-GMP_PDE-like"/>
</dbReference>
<protein>
    <submittedName>
        <fullName evidence="2">Diguanylate cyclase (GGDEF)-like protein</fullName>
    </submittedName>
</protein>
<name>A0ABX5LS19_9BACT</name>
<dbReference type="Pfam" id="PF00990">
    <property type="entry name" value="GGDEF"/>
    <property type="match status" value="1"/>
</dbReference>
<dbReference type="CDD" id="cd01949">
    <property type="entry name" value="GGDEF"/>
    <property type="match status" value="1"/>
</dbReference>
<reference evidence="2 3" key="1">
    <citation type="submission" date="2018-05" db="EMBL/GenBank/DDBJ databases">
        <title>Animal gut microbial communities from fecal samples from Wisconsin, USA.</title>
        <authorList>
            <person name="Neumann A."/>
        </authorList>
    </citation>
    <scope>NUCLEOTIDE SEQUENCE [LARGE SCALE GENOMIC DNA]</scope>
    <source>
        <strain evidence="2 3">UWS4</strain>
    </source>
</reference>
<dbReference type="InterPro" id="IPR011006">
    <property type="entry name" value="CheY-like_superfamily"/>
</dbReference>
<evidence type="ECO:0000259" key="1">
    <source>
        <dbReference type="PROSITE" id="PS50887"/>
    </source>
</evidence>
<dbReference type="SUPFAM" id="SSF55073">
    <property type="entry name" value="Nucleotide cyclase"/>
    <property type="match status" value="1"/>
</dbReference>
<sequence>MEKLILFAADFEVDQTLESILTENFEYCPCCIHANLDISKILAEKNPNVIFVTSSAALENEFQLLKSLQKEKSASSSLVMLVTPATPISEELETLKFGVQDFIVAPYCRELILNRVKQYRMRDSLHLHTDELTGLYHQNYLREVLKNLSPYDFPLGIIFADCNSLKQMNESFGRDFGDEYIRLVGVLFKMILPSNSKIFRVDGDEFLALIPNADEISLQQFIRQLNAKSKLLQIRGKRVSLAFGFASIPKKEENFRPYFEQAEMQMYTDKKEKKILDS</sequence>
<dbReference type="PANTHER" id="PTHR33121">
    <property type="entry name" value="CYCLIC DI-GMP PHOSPHODIESTERASE PDEF"/>
    <property type="match status" value="1"/>
</dbReference>
<dbReference type="NCBIfam" id="TIGR00254">
    <property type="entry name" value="GGDEF"/>
    <property type="match status" value="1"/>
</dbReference>
<dbReference type="InterPro" id="IPR043128">
    <property type="entry name" value="Rev_trsase/Diguanyl_cyclase"/>
</dbReference>
<dbReference type="Proteomes" id="UP000245523">
    <property type="component" value="Unassembled WGS sequence"/>
</dbReference>
<dbReference type="RefSeq" id="WP_109587199.1">
    <property type="nucleotide sequence ID" value="NZ_QGHD01000003.1"/>
</dbReference>
<feature type="domain" description="GGDEF" evidence="1">
    <location>
        <begin position="153"/>
        <end position="278"/>
    </location>
</feature>
<evidence type="ECO:0000313" key="2">
    <source>
        <dbReference type="EMBL" id="PWL03733.1"/>
    </source>
</evidence>
<accession>A0ABX5LS19</accession>
<dbReference type="PROSITE" id="PS50887">
    <property type="entry name" value="GGDEF"/>
    <property type="match status" value="1"/>
</dbReference>
<dbReference type="Gene3D" id="3.30.70.270">
    <property type="match status" value="1"/>
</dbReference>
<dbReference type="SMART" id="SM00267">
    <property type="entry name" value="GGDEF"/>
    <property type="match status" value="1"/>
</dbReference>
<dbReference type="PANTHER" id="PTHR33121:SF79">
    <property type="entry name" value="CYCLIC DI-GMP PHOSPHODIESTERASE PDED-RELATED"/>
    <property type="match status" value="1"/>
</dbReference>
<dbReference type="SUPFAM" id="SSF52172">
    <property type="entry name" value="CheY-like"/>
    <property type="match status" value="1"/>
</dbReference>
<proteinExistence type="predicted"/>